<comment type="catalytic activity">
    <reaction evidence="12">
        <text>tRNA(His) + L-histidine + ATP = L-histidyl-tRNA(His) + AMP + diphosphate + H(+)</text>
        <dbReference type="Rhea" id="RHEA:17313"/>
        <dbReference type="Rhea" id="RHEA-COMP:9665"/>
        <dbReference type="Rhea" id="RHEA-COMP:9689"/>
        <dbReference type="ChEBI" id="CHEBI:15378"/>
        <dbReference type="ChEBI" id="CHEBI:30616"/>
        <dbReference type="ChEBI" id="CHEBI:33019"/>
        <dbReference type="ChEBI" id="CHEBI:57595"/>
        <dbReference type="ChEBI" id="CHEBI:78442"/>
        <dbReference type="ChEBI" id="CHEBI:78527"/>
        <dbReference type="ChEBI" id="CHEBI:456215"/>
        <dbReference type="EC" id="6.1.1.21"/>
    </reaction>
</comment>
<keyword evidence="7" id="KW-0547">Nucleotide-binding</keyword>
<geneLocation type="plastid" evidence="15"/>
<dbReference type="PIRSF" id="PIRSF001549">
    <property type="entry name" value="His-tRNA_synth"/>
    <property type="match status" value="1"/>
</dbReference>
<dbReference type="GeneID" id="29069633"/>
<feature type="binding site" evidence="13">
    <location>
        <position position="110"/>
    </location>
    <ligand>
        <name>L-histidine</name>
        <dbReference type="ChEBI" id="CHEBI:57595"/>
    </ligand>
</feature>
<dbReference type="SUPFAM" id="SSF55681">
    <property type="entry name" value="Class II aaRS and biotin synthetases"/>
    <property type="match status" value="1"/>
</dbReference>
<evidence type="ECO:0000256" key="5">
    <source>
        <dbReference type="ARBA" id="ARBA00022490"/>
    </source>
</evidence>
<accession>A0A1C9C7S5</accession>
<dbReference type="EC" id="6.1.1.21" evidence="4"/>
<dbReference type="InterPro" id="IPR045864">
    <property type="entry name" value="aa-tRNA-synth_II/BPL/LPL"/>
</dbReference>
<keyword evidence="15" id="KW-0934">Plastid</keyword>
<feature type="binding site" evidence="13">
    <location>
        <begin position="259"/>
        <end position="260"/>
    </location>
    <ligand>
        <name>L-histidine</name>
        <dbReference type="ChEBI" id="CHEBI:57595"/>
    </ligand>
</feature>
<reference evidence="15" key="1">
    <citation type="journal article" date="2016" name="BMC Biol.">
        <title>Parallel evolution of highly conserved plastid genome architecture in red seaweeds and seed plants.</title>
        <authorList>
            <person name="Lee J."/>
            <person name="Cho C.H."/>
            <person name="Park S.I."/>
            <person name="Choi J.W."/>
            <person name="Song H.S."/>
            <person name="West J.A."/>
            <person name="Bhattacharya D."/>
            <person name="Yoon H.S."/>
        </authorList>
    </citation>
    <scope>NUCLEOTIDE SEQUENCE</scope>
</reference>
<evidence type="ECO:0000256" key="11">
    <source>
        <dbReference type="ARBA" id="ARBA00030619"/>
    </source>
</evidence>
<comment type="similarity">
    <text evidence="2">Belongs to the class-II aminoacyl-tRNA synthetase family.</text>
</comment>
<evidence type="ECO:0000259" key="14">
    <source>
        <dbReference type="PROSITE" id="PS50862"/>
    </source>
</evidence>
<dbReference type="InterPro" id="IPR036621">
    <property type="entry name" value="Anticodon-bd_dom_sf"/>
</dbReference>
<dbReference type="Gene3D" id="3.30.930.10">
    <property type="entry name" value="Bira Bifunctional Protein, Domain 2"/>
    <property type="match status" value="1"/>
</dbReference>
<evidence type="ECO:0000256" key="10">
    <source>
        <dbReference type="ARBA" id="ARBA00023146"/>
    </source>
</evidence>
<dbReference type="InterPro" id="IPR004154">
    <property type="entry name" value="Anticodon-bd"/>
</dbReference>
<dbReference type="GO" id="GO:0004821">
    <property type="term" value="F:histidine-tRNA ligase activity"/>
    <property type="evidence" value="ECO:0007669"/>
    <property type="project" value="UniProtKB-EC"/>
</dbReference>
<dbReference type="NCBIfam" id="TIGR00442">
    <property type="entry name" value="hisS"/>
    <property type="match status" value="1"/>
</dbReference>
<evidence type="ECO:0000256" key="2">
    <source>
        <dbReference type="ARBA" id="ARBA00008226"/>
    </source>
</evidence>
<evidence type="ECO:0000256" key="9">
    <source>
        <dbReference type="ARBA" id="ARBA00022917"/>
    </source>
</evidence>
<feature type="domain" description="Aminoacyl-transfer RNA synthetases class-II family profile" evidence="14">
    <location>
        <begin position="1"/>
        <end position="312"/>
    </location>
</feature>
<dbReference type="GO" id="GO:0005524">
    <property type="term" value="F:ATP binding"/>
    <property type="evidence" value="ECO:0007669"/>
    <property type="project" value="UniProtKB-KW"/>
</dbReference>
<evidence type="ECO:0000256" key="3">
    <source>
        <dbReference type="ARBA" id="ARBA00011738"/>
    </source>
</evidence>
<evidence type="ECO:0000256" key="12">
    <source>
        <dbReference type="ARBA" id="ARBA00047639"/>
    </source>
</evidence>
<dbReference type="PANTHER" id="PTHR43707">
    <property type="entry name" value="HISTIDYL-TRNA SYNTHETASE"/>
    <property type="match status" value="1"/>
</dbReference>
<protein>
    <recommendedName>
        <fullName evidence="4">histidine--tRNA ligase</fullName>
        <ecNumber evidence="4">6.1.1.21</ecNumber>
    </recommendedName>
    <alternativeName>
        <fullName evidence="11">Histidyl-tRNA synthetase</fullName>
    </alternativeName>
</protein>
<dbReference type="FunFam" id="3.30.930.10:FF:000005">
    <property type="entry name" value="Histidine--tRNA ligase"/>
    <property type="match status" value="1"/>
</dbReference>
<evidence type="ECO:0000256" key="7">
    <source>
        <dbReference type="ARBA" id="ARBA00022741"/>
    </source>
</evidence>
<dbReference type="InterPro" id="IPR004516">
    <property type="entry name" value="HisRS/HisZ"/>
</dbReference>
<comment type="subcellular location">
    <subcellularLocation>
        <location evidence="1">Cytoplasm</location>
    </subcellularLocation>
</comment>
<evidence type="ECO:0000256" key="8">
    <source>
        <dbReference type="ARBA" id="ARBA00022840"/>
    </source>
</evidence>
<keyword evidence="9" id="KW-0648">Protein biosynthesis</keyword>
<evidence type="ECO:0000256" key="1">
    <source>
        <dbReference type="ARBA" id="ARBA00004496"/>
    </source>
</evidence>
<keyword evidence="5" id="KW-0963">Cytoplasm</keyword>
<dbReference type="InterPro" id="IPR006195">
    <property type="entry name" value="aa-tRNA-synth_II"/>
</dbReference>
<evidence type="ECO:0000256" key="4">
    <source>
        <dbReference type="ARBA" id="ARBA00012815"/>
    </source>
</evidence>
<dbReference type="CDD" id="cd00773">
    <property type="entry name" value="HisRS-like_core"/>
    <property type="match status" value="1"/>
</dbReference>
<organism evidence="15">
    <name type="scientific">Rhodymenia pseudopalmata</name>
    <name type="common">Red alga</name>
    <dbReference type="NCBI Taxonomy" id="31502"/>
    <lineage>
        <taxon>Eukaryota</taxon>
        <taxon>Rhodophyta</taxon>
        <taxon>Florideophyceae</taxon>
        <taxon>Rhodymeniophycidae</taxon>
        <taxon>Rhodymeniales</taxon>
        <taxon>Rhodymeniaceae</taxon>
        <taxon>Rhodymenia</taxon>
    </lineage>
</organism>
<gene>
    <name evidence="15" type="primary">syh</name>
    <name evidence="15" type="ORF">Rhodyp_145</name>
</gene>
<dbReference type="SUPFAM" id="SSF52954">
    <property type="entry name" value="Class II aaRS ABD-related"/>
    <property type="match status" value="1"/>
</dbReference>
<dbReference type="EMBL" id="KX284709">
    <property type="protein sequence ID" value="AOM64423.1"/>
    <property type="molecule type" value="Genomic_DNA"/>
</dbReference>
<keyword evidence="6" id="KW-0436">Ligase</keyword>
<feature type="binding site" evidence="13">
    <location>
        <position position="128"/>
    </location>
    <ligand>
        <name>L-histidine</name>
        <dbReference type="ChEBI" id="CHEBI:57595"/>
    </ligand>
</feature>
<sequence>MQPLRGTKDILPSDVTVWQYIYQTTLEILSLCSYQEIRTPIIESNSLFQRSIGNATDIVNKEMYTFMDQGERRIALRPEGTASIARSFISNKLYQDSKVKRLWYFGPMFRYERPQNGRQRQFHQLGIECIGSIDPIADTEVIRLANKILHKLGCSSYKIEINSIGNTEERFTYKQALIEYLLKYEKDLDKESRKRLEINPFRILDSKNKKTQEILNDAPRLNDYLNTESLNHFDAVCENLNYLNIEYSINNKLVRGLDYYNYTAFEMKSKELGSQDTICGGGRYDKLIKQLGGPDTPAVGWAIGIERLLLVIQNTVKTNKKINQTYIATQGSNAKQRVWDIIHLLEKEKISFELDLSNSKLIKQIKKAYKSEAKICLILGDKETANENITLKWLNENHQETISIANLIQKLRDVL</sequence>
<dbReference type="Pfam" id="PF13393">
    <property type="entry name" value="tRNA-synt_His"/>
    <property type="match status" value="1"/>
</dbReference>
<dbReference type="PANTHER" id="PTHR43707:SF1">
    <property type="entry name" value="HISTIDINE--TRNA LIGASE, MITOCHONDRIAL-RELATED"/>
    <property type="match status" value="1"/>
</dbReference>
<feature type="binding site" evidence="13">
    <location>
        <begin position="79"/>
        <end position="81"/>
    </location>
    <ligand>
        <name>L-histidine</name>
        <dbReference type="ChEBI" id="CHEBI:57595"/>
    </ligand>
</feature>
<dbReference type="PROSITE" id="PS50862">
    <property type="entry name" value="AA_TRNA_LIGASE_II"/>
    <property type="match status" value="1"/>
</dbReference>
<dbReference type="RefSeq" id="YP_009293741.1">
    <property type="nucleotide sequence ID" value="NC_031144.1"/>
</dbReference>
<comment type="subunit">
    <text evidence="3">Homodimer.</text>
</comment>
<dbReference type="InterPro" id="IPR015807">
    <property type="entry name" value="His-tRNA-ligase"/>
</dbReference>
<dbReference type="InterPro" id="IPR041715">
    <property type="entry name" value="HisRS-like_core"/>
</dbReference>
<name>A0A1C9C7S5_RHOPU</name>
<evidence type="ECO:0000313" key="15">
    <source>
        <dbReference type="EMBL" id="AOM64423.1"/>
    </source>
</evidence>
<dbReference type="Gene3D" id="3.40.50.800">
    <property type="entry name" value="Anticodon-binding domain"/>
    <property type="match status" value="1"/>
</dbReference>
<keyword evidence="8" id="KW-0067">ATP-binding</keyword>
<keyword evidence="10 15" id="KW-0030">Aminoacyl-tRNA synthetase</keyword>
<evidence type="ECO:0000256" key="13">
    <source>
        <dbReference type="PIRSR" id="PIRSR001549-1"/>
    </source>
</evidence>
<proteinExistence type="inferred from homology"/>
<dbReference type="GO" id="GO:0005737">
    <property type="term" value="C:cytoplasm"/>
    <property type="evidence" value="ECO:0007669"/>
    <property type="project" value="UniProtKB-SubCell"/>
</dbReference>
<evidence type="ECO:0000256" key="6">
    <source>
        <dbReference type="ARBA" id="ARBA00022598"/>
    </source>
</evidence>
<dbReference type="GO" id="GO:0006427">
    <property type="term" value="P:histidyl-tRNA aminoacylation"/>
    <property type="evidence" value="ECO:0007669"/>
    <property type="project" value="InterPro"/>
</dbReference>
<dbReference type="HAMAP" id="MF_00127">
    <property type="entry name" value="His_tRNA_synth"/>
    <property type="match status" value="1"/>
</dbReference>
<feature type="binding site" evidence="13">
    <location>
        <position position="124"/>
    </location>
    <ligand>
        <name>L-histidine</name>
        <dbReference type="ChEBI" id="CHEBI:57595"/>
    </ligand>
</feature>
<dbReference type="Pfam" id="PF03129">
    <property type="entry name" value="HGTP_anticodon"/>
    <property type="match status" value="1"/>
</dbReference>
<dbReference type="AlphaFoldDB" id="A0A1C9C7S5"/>
<feature type="binding site" evidence="13">
    <location>
        <position position="255"/>
    </location>
    <ligand>
        <name>L-histidine</name>
        <dbReference type="ChEBI" id="CHEBI:57595"/>
    </ligand>
</feature>